<dbReference type="Pfam" id="PF05014">
    <property type="entry name" value="Nuc_deoxyrib_tr"/>
    <property type="match status" value="1"/>
</dbReference>
<reference evidence="1" key="1">
    <citation type="journal article" date="2014" name="Front. Microbiol.">
        <title>High frequency of phylogenetically diverse reductive dehalogenase-homologous genes in deep subseafloor sedimentary metagenomes.</title>
        <authorList>
            <person name="Kawai M."/>
            <person name="Futagami T."/>
            <person name="Toyoda A."/>
            <person name="Takaki Y."/>
            <person name="Nishi S."/>
            <person name="Hori S."/>
            <person name="Arai W."/>
            <person name="Tsubouchi T."/>
            <person name="Morono Y."/>
            <person name="Uchiyama I."/>
            <person name="Ito T."/>
            <person name="Fujiyama A."/>
            <person name="Inagaki F."/>
            <person name="Takami H."/>
        </authorList>
    </citation>
    <scope>NUCLEOTIDE SEQUENCE</scope>
    <source>
        <strain evidence="1">Expedition CK06-06</strain>
    </source>
</reference>
<comment type="caution">
    <text evidence="1">The sequence shown here is derived from an EMBL/GenBank/DDBJ whole genome shotgun (WGS) entry which is preliminary data.</text>
</comment>
<organism evidence="1">
    <name type="scientific">marine sediment metagenome</name>
    <dbReference type="NCBI Taxonomy" id="412755"/>
    <lineage>
        <taxon>unclassified sequences</taxon>
        <taxon>metagenomes</taxon>
        <taxon>ecological metagenomes</taxon>
    </lineage>
</organism>
<dbReference type="Gene3D" id="3.40.50.450">
    <property type="match status" value="1"/>
</dbReference>
<evidence type="ECO:0008006" key="2">
    <source>
        <dbReference type="Google" id="ProtNLM"/>
    </source>
</evidence>
<dbReference type="EMBL" id="BART01008272">
    <property type="protein sequence ID" value="GAG71260.1"/>
    <property type="molecule type" value="Genomic_DNA"/>
</dbReference>
<sequence>MKKTRVHIAGPVSCLSPAKKKKYFDFYEQIAKICQRQGWHTFLPHRIMDPDAYPELTAREVYEAEIRDIRRADIIIAYVGEPAIGVGTELEVARSQNSVAILLYEKGVRVSKIVLGNPVVVHEIVFTDFADALRRLEDACSKIEV</sequence>
<dbReference type="AlphaFoldDB" id="X0ZNC5"/>
<dbReference type="SUPFAM" id="SSF52309">
    <property type="entry name" value="N-(deoxy)ribosyltransferase-like"/>
    <property type="match status" value="1"/>
</dbReference>
<proteinExistence type="predicted"/>
<name>X0ZNC5_9ZZZZ</name>
<protein>
    <recommendedName>
        <fullName evidence="2">Nucleoside 2-deoxyribosyltransferase</fullName>
    </recommendedName>
</protein>
<dbReference type="InterPro" id="IPR007710">
    <property type="entry name" value="Nucleoside_deoxyribTrfase"/>
</dbReference>
<accession>X0ZNC5</accession>
<evidence type="ECO:0000313" key="1">
    <source>
        <dbReference type="EMBL" id="GAG71260.1"/>
    </source>
</evidence>
<gene>
    <name evidence="1" type="ORF">S01H4_18655</name>
</gene>